<organism evidence="1 2">
    <name type="scientific">Dreissena polymorpha</name>
    <name type="common">Zebra mussel</name>
    <name type="synonym">Mytilus polymorpha</name>
    <dbReference type="NCBI Taxonomy" id="45954"/>
    <lineage>
        <taxon>Eukaryota</taxon>
        <taxon>Metazoa</taxon>
        <taxon>Spiralia</taxon>
        <taxon>Lophotrochozoa</taxon>
        <taxon>Mollusca</taxon>
        <taxon>Bivalvia</taxon>
        <taxon>Autobranchia</taxon>
        <taxon>Heteroconchia</taxon>
        <taxon>Euheterodonta</taxon>
        <taxon>Imparidentia</taxon>
        <taxon>Neoheterodontei</taxon>
        <taxon>Myida</taxon>
        <taxon>Dreissenoidea</taxon>
        <taxon>Dreissenidae</taxon>
        <taxon>Dreissena</taxon>
    </lineage>
</organism>
<reference evidence="1" key="2">
    <citation type="submission" date="2020-11" db="EMBL/GenBank/DDBJ databases">
        <authorList>
            <person name="McCartney M.A."/>
            <person name="Auch B."/>
            <person name="Kono T."/>
            <person name="Mallez S."/>
            <person name="Becker A."/>
            <person name="Gohl D.M."/>
            <person name="Silverstein K.A.T."/>
            <person name="Koren S."/>
            <person name="Bechman K.B."/>
            <person name="Herman A."/>
            <person name="Abrahante J.E."/>
            <person name="Garbe J."/>
        </authorList>
    </citation>
    <scope>NUCLEOTIDE SEQUENCE</scope>
    <source>
        <strain evidence="1">Duluth1</strain>
        <tissue evidence="1">Whole animal</tissue>
    </source>
</reference>
<sequence>MAEVVDFLSSQEATNSFCPTGCTNTNLPKQRPGVFQMGHCSSSQRTAVGLL</sequence>
<dbReference type="EMBL" id="JAIWYP010000001">
    <property type="protein sequence ID" value="KAH3876232.1"/>
    <property type="molecule type" value="Genomic_DNA"/>
</dbReference>
<name>A0A9D4MEP9_DREPO</name>
<reference evidence="1" key="1">
    <citation type="journal article" date="2019" name="bioRxiv">
        <title>The Genome of the Zebra Mussel, Dreissena polymorpha: A Resource for Invasive Species Research.</title>
        <authorList>
            <person name="McCartney M.A."/>
            <person name="Auch B."/>
            <person name="Kono T."/>
            <person name="Mallez S."/>
            <person name="Zhang Y."/>
            <person name="Obille A."/>
            <person name="Becker A."/>
            <person name="Abrahante J.E."/>
            <person name="Garbe J."/>
            <person name="Badalamenti J.P."/>
            <person name="Herman A."/>
            <person name="Mangelson H."/>
            <person name="Liachko I."/>
            <person name="Sullivan S."/>
            <person name="Sone E.D."/>
            <person name="Koren S."/>
            <person name="Silverstein K.A.T."/>
            <person name="Beckman K.B."/>
            <person name="Gohl D.M."/>
        </authorList>
    </citation>
    <scope>NUCLEOTIDE SEQUENCE</scope>
    <source>
        <strain evidence="1">Duluth1</strain>
        <tissue evidence="1">Whole animal</tissue>
    </source>
</reference>
<proteinExistence type="predicted"/>
<dbReference type="Proteomes" id="UP000828390">
    <property type="component" value="Unassembled WGS sequence"/>
</dbReference>
<evidence type="ECO:0000313" key="2">
    <source>
        <dbReference type="Proteomes" id="UP000828390"/>
    </source>
</evidence>
<keyword evidence="2" id="KW-1185">Reference proteome</keyword>
<accession>A0A9D4MEP9</accession>
<gene>
    <name evidence="1" type="ORF">DPMN_000069</name>
</gene>
<dbReference type="AlphaFoldDB" id="A0A9D4MEP9"/>
<protein>
    <submittedName>
        <fullName evidence="1">Uncharacterized protein</fullName>
    </submittedName>
</protein>
<comment type="caution">
    <text evidence="1">The sequence shown here is derived from an EMBL/GenBank/DDBJ whole genome shotgun (WGS) entry which is preliminary data.</text>
</comment>
<evidence type="ECO:0000313" key="1">
    <source>
        <dbReference type="EMBL" id="KAH3876232.1"/>
    </source>
</evidence>